<evidence type="ECO:0000313" key="10">
    <source>
        <dbReference type="Proteomes" id="UP000663929"/>
    </source>
</evidence>
<dbReference type="PANTHER" id="PTHR43133:SF8">
    <property type="entry name" value="RNA POLYMERASE SIGMA FACTOR HI_1459-RELATED"/>
    <property type="match status" value="1"/>
</dbReference>
<dbReference type="CDD" id="cd06171">
    <property type="entry name" value="Sigma70_r4"/>
    <property type="match status" value="1"/>
</dbReference>
<feature type="domain" description="RNA polymerase sigma-70 region 2" evidence="7">
    <location>
        <begin position="36"/>
        <end position="105"/>
    </location>
</feature>
<dbReference type="Gene3D" id="1.10.10.10">
    <property type="entry name" value="Winged helix-like DNA-binding domain superfamily/Winged helix DNA-binding domain"/>
    <property type="match status" value="1"/>
</dbReference>
<evidence type="ECO:0000313" key="9">
    <source>
        <dbReference type="EMBL" id="QTD51633.1"/>
    </source>
</evidence>
<dbReference type="InterPro" id="IPR014284">
    <property type="entry name" value="RNA_pol_sigma-70_dom"/>
</dbReference>
<keyword evidence="3" id="KW-0731">Sigma factor</keyword>
<dbReference type="SUPFAM" id="SSF88659">
    <property type="entry name" value="Sigma3 and sigma4 domains of RNA polymerase sigma factors"/>
    <property type="match status" value="1"/>
</dbReference>
<dbReference type="SUPFAM" id="SSF88946">
    <property type="entry name" value="Sigma2 domain of RNA polymerase sigma factors"/>
    <property type="match status" value="1"/>
</dbReference>
<dbReference type="NCBIfam" id="TIGR02937">
    <property type="entry name" value="sigma70-ECF"/>
    <property type="match status" value="1"/>
</dbReference>
<dbReference type="KEGG" id="scor:J3U87_04115"/>
<feature type="domain" description="RNA polymerase sigma factor 70 region 4 type 2" evidence="8">
    <location>
        <begin position="160"/>
        <end position="212"/>
    </location>
</feature>
<evidence type="ECO:0000256" key="2">
    <source>
        <dbReference type="ARBA" id="ARBA00023015"/>
    </source>
</evidence>
<evidence type="ECO:0000256" key="4">
    <source>
        <dbReference type="ARBA" id="ARBA00023125"/>
    </source>
</evidence>
<accession>A0A8A4TQ13</accession>
<sequence length="222" mass="25325">MSELKLSTLPSSKGLPPLKDMPRVNPPCEPQHFAQLYRIYYPTVLGYFRHVGMSKEKCEDLTQKVFLRVYEIRNGSSAQFRGDSSIKTWLISIARNVKANDLRDSHAEKRGGGRLTFSIEDHQVETGEANSLEAEMASQARPERAGPEQESILLEKECLARLQSALETLPPTMKRCFLLRVKQDLKYREIAVLMGVSIDTVKSHIFQARRALKERMEGYFHA</sequence>
<dbReference type="InterPro" id="IPR007627">
    <property type="entry name" value="RNA_pol_sigma70_r2"/>
</dbReference>
<keyword evidence="10" id="KW-1185">Reference proteome</keyword>
<evidence type="ECO:0000259" key="8">
    <source>
        <dbReference type="Pfam" id="PF08281"/>
    </source>
</evidence>
<feature type="region of interest" description="Disordered" evidence="6">
    <location>
        <begin position="1"/>
        <end position="23"/>
    </location>
</feature>
<proteinExistence type="inferred from homology"/>
<dbReference type="GO" id="GO:0016987">
    <property type="term" value="F:sigma factor activity"/>
    <property type="evidence" value="ECO:0007669"/>
    <property type="project" value="UniProtKB-KW"/>
</dbReference>
<reference evidence="9" key="1">
    <citation type="submission" date="2021-03" db="EMBL/GenBank/DDBJ databases">
        <title>Acanthopleuribacteraceae sp. M133.</title>
        <authorList>
            <person name="Wang G."/>
        </authorList>
    </citation>
    <scope>NUCLEOTIDE SEQUENCE</scope>
    <source>
        <strain evidence="9">M133</strain>
    </source>
</reference>
<evidence type="ECO:0000256" key="5">
    <source>
        <dbReference type="ARBA" id="ARBA00023163"/>
    </source>
</evidence>
<dbReference type="Proteomes" id="UP000663929">
    <property type="component" value="Chromosome"/>
</dbReference>
<dbReference type="InterPro" id="IPR013249">
    <property type="entry name" value="RNA_pol_sigma70_r4_t2"/>
</dbReference>
<dbReference type="InterPro" id="IPR013325">
    <property type="entry name" value="RNA_pol_sigma_r2"/>
</dbReference>
<evidence type="ECO:0000256" key="1">
    <source>
        <dbReference type="ARBA" id="ARBA00010641"/>
    </source>
</evidence>
<protein>
    <submittedName>
        <fullName evidence="9">Sigma-70 family RNA polymerase sigma factor</fullName>
    </submittedName>
</protein>
<dbReference type="PANTHER" id="PTHR43133">
    <property type="entry name" value="RNA POLYMERASE ECF-TYPE SIGMA FACTO"/>
    <property type="match status" value="1"/>
</dbReference>
<dbReference type="Gene3D" id="1.10.1740.10">
    <property type="match status" value="1"/>
</dbReference>
<dbReference type="EMBL" id="CP071793">
    <property type="protein sequence ID" value="QTD51633.1"/>
    <property type="molecule type" value="Genomic_DNA"/>
</dbReference>
<dbReference type="GO" id="GO:0003677">
    <property type="term" value="F:DNA binding"/>
    <property type="evidence" value="ECO:0007669"/>
    <property type="project" value="UniProtKB-KW"/>
</dbReference>
<dbReference type="InterPro" id="IPR039425">
    <property type="entry name" value="RNA_pol_sigma-70-like"/>
</dbReference>
<organism evidence="9 10">
    <name type="scientific">Sulfidibacter corallicola</name>
    <dbReference type="NCBI Taxonomy" id="2818388"/>
    <lineage>
        <taxon>Bacteria</taxon>
        <taxon>Pseudomonadati</taxon>
        <taxon>Acidobacteriota</taxon>
        <taxon>Holophagae</taxon>
        <taxon>Acanthopleuribacterales</taxon>
        <taxon>Acanthopleuribacteraceae</taxon>
        <taxon>Sulfidibacter</taxon>
    </lineage>
</organism>
<dbReference type="InterPro" id="IPR013324">
    <property type="entry name" value="RNA_pol_sigma_r3/r4-like"/>
</dbReference>
<keyword evidence="4" id="KW-0238">DNA-binding</keyword>
<keyword evidence="5" id="KW-0804">Transcription</keyword>
<dbReference type="InterPro" id="IPR036388">
    <property type="entry name" value="WH-like_DNA-bd_sf"/>
</dbReference>
<evidence type="ECO:0000256" key="3">
    <source>
        <dbReference type="ARBA" id="ARBA00023082"/>
    </source>
</evidence>
<dbReference type="AlphaFoldDB" id="A0A8A4TQ13"/>
<evidence type="ECO:0000259" key="7">
    <source>
        <dbReference type="Pfam" id="PF04542"/>
    </source>
</evidence>
<dbReference type="RefSeq" id="WP_237381760.1">
    <property type="nucleotide sequence ID" value="NZ_CP071793.1"/>
</dbReference>
<dbReference type="Pfam" id="PF04542">
    <property type="entry name" value="Sigma70_r2"/>
    <property type="match status" value="1"/>
</dbReference>
<gene>
    <name evidence="9" type="ORF">J3U87_04115</name>
</gene>
<name>A0A8A4TQ13_SULCO</name>
<evidence type="ECO:0000256" key="6">
    <source>
        <dbReference type="SAM" id="MobiDB-lite"/>
    </source>
</evidence>
<comment type="similarity">
    <text evidence="1">Belongs to the sigma-70 factor family. ECF subfamily.</text>
</comment>
<dbReference type="GO" id="GO:0006352">
    <property type="term" value="P:DNA-templated transcription initiation"/>
    <property type="evidence" value="ECO:0007669"/>
    <property type="project" value="InterPro"/>
</dbReference>
<keyword evidence="2" id="KW-0805">Transcription regulation</keyword>
<dbReference type="Pfam" id="PF08281">
    <property type="entry name" value="Sigma70_r4_2"/>
    <property type="match status" value="1"/>
</dbReference>